<dbReference type="EMBL" id="CAEZTG010000030">
    <property type="protein sequence ID" value="CAB4559840.1"/>
    <property type="molecule type" value="Genomic_DNA"/>
</dbReference>
<organism evidence="2">
    <name type="scientific">freshwater metagenome</name>
    <dbReference type="NCBI Taxonomy" id="449393"/>
    <lineage>
        <taxon>unclassified sequences</taxon>
        <taxon>metagenomes</taxon>
        <taxon>ecological metagenomes</taxon>
    </lineage>
</organism>
<dbReference type="EMBL" id="CAEZVV010000117">
    <property type="protein sequence ID" value="CAB4653703.1"/>
    <property type="molecule type" value="Genomic_DNA"/>
</dbReference>
<name>A0A6J6D7A5_9ZZZZ</name>
<evidence type="ECO:0000313" key="4">
    <source>
        <dbReference type="EMBL" id="CAB4653703.1"/>
    </source>
</evidence>
<dbReference type="EMBL" id="CAEZXE010000026">
    <property type="protein sequence ID" value="CAB4672854.1"/>
    <property type="molecule type" value="Genomic_DNA"/>
</dbReference>
<proteinExistence type="predicted"/>
<evidence type="ECO:0000313" key="2">
    <source>
        <dbReference type="EMBL" id="CAB4559840.1"/>
    </source>
</evidence>
<accession>A0A6J6D7A5</accession>
<reference evidence="2" key="1">
    <citation type="submission" date="2020-05" db="EMBL/GenBank/DDBJ databases">
        <authorList>
            <person name="Chiriac C."/>
            <person name="Salcher M."/>
            <person name="Ghai R."/>
            <person name="Kavagutti S V."/>
        </authorList>
    </citation>
    <scope>NUCLEOTIDE SEQUENCE</scope>
</reference>
<evidence type="ECO:0000256" key="1">
    <source>
        <dbReference type="SAM" id="MobiDB-lite"/>
    </source>
</evidence>
<dbReference type="AlphaFoldDB" id="A0A6J6D7A5"/>
<sequence length="76" mass="7742">MTLLLLAAVGMSALTYFYWRATRPGVAGSDGKGAGGDDTGIGNIPDAPGPVGPVSPMLAEALRPDPFVTRDDLGLL</sequence>
<feature type="compositionally biased region" description="Gly residues" evidence="1">
    <location>
        <begin position="28"/>
        <end position="39"/>
    </location>
</feature>
<dbReference type="EMBL" id="CAEZTR010000057">
    <property type="protein sequence ID" value="CAB4579302.1"/>
    <property type="molecule type" value="Genomic_DNA"/>
</dbReference>
<protein>
    <submittedName>
        <fullName evidence="2">Unannotated protein</fullName>
    </submittedName>
</protein>
<gene>
    <name evidence="2" type="ORF">UFOPK1603_00478</name>
    <name evidence="3" type="ORF">UFOPK1711_01053</name>
    <name evidence="4" type="ORF">UFOPK2143_01437</name>
    <name evidence="5" type="ORF">UFOPK2350_00458</name>
</gene>
<evidence type="ECO:0000313" key="3">
    <source>
        <dbReference type="EMBL" id="CAB4579302.1"/>
    </source>
</evidence>
<evidence type="ECO:0000313" key="5">
    <source>
        <dbReference type="EMBL" id="CAB4672854.1"/>
    </source>
</evidence>
<feature type="region of interest" description="Disordered" evidence="1">
    <location>
        <begin position="27"/>
        <end position="49"/>
    </location>
</feature>